<dbReference type="Proteomes" id="UP000028664">
    <property type="component" value="Segment"/>
</dbReference>
<sequence length="143" mass="16914">MKEYNGKWTYNTSEDDAWRFYDQDMFDTKEEAVAAGKREFEGHWADISGFYVGQAEELDISSPYVDVHHILDSFAESIYEQVGEVSEEYLRDISEKDFNDLQNALSATLRTWLVEKKHEPDFYHMNNIEFVPLKPETWKREPS</sequence>
<dbReference type="OrthoDB" id="29145at10239"/>
<accession>A0A076G6S7</accession>
<dbReference type="EMBL" id="KM051843">
    <property type="protein sequence ID" value="AII27992.1"/>
    <property type="molecule type" value="Genomic_DNA"/>
</dbReference>
<name>A0A076G6S7_9CAUD</name>
<dbReference type="RefSeq" id="YP_009056360.1">
    <property type="nucleotide sequence ID" value="NC_024792.1"/>
</dbReference>
<proteinExistence type="predicted"/>
<evidence type="ECO:0000313" key="2">
    <source>
        <dbReference type="Proteomes" id="UP000028664"/>
    </source>
</evidence>
<reference evidence="1 2" key="1">
    <citation type="submission" date="2014-06" db="EMBL/GenBank/DDBJ databases">
        <title>Bioinformatic genomic analysis of Bacillus phage Bobb.</title>
        <authorList>
            <person name="Lewis H.M.N."/>
            <person name="Temple L."/>
            <person name="Barth R.N."/>
            <person name="Bowles K.M."/>
            <person name="Churchin D.I."/>
            <person name="Scott-Croshaw C."/>
            <person name="Glasgow G.H."/>
            <person name="Gloe M.W."/>
            <person name="McGough T.M."/>
            <person name="Nutbrown S.A."/>
            <person name="Romulus S.R."/>
            <person name="Sanders K.A.M."/>
            <person name="Diachok C.R."/>
            <person name="Serigano J.P."/>
            <person name="Shin D."/>
            <person name="Suresh M.H."/>
            <person name="Conner A.R.N."/>
            <person name="Korba R.M."/>
            <person name="Livermore R.J."/>
            <person name="Rohlf M.B."/>
            <person name="Utterback S.D."/>
            <person name="Wilson V.E."/>
        </authorList>
    </citation>
    <scope>NUCLEOTIDE SEQUENCE [LARGE SCALE GENOMIC DNA]</scope>
</reference>
<dbReference type="KEGG" id="vg:20283378"/>
<organism evidence="1 2">
    <name type="scientific">Bacillus phage Bobb</name>
    <dbReference type="NCBI Taxonomy" id="1527469"/>
    <lineage>
        <taxon>Viruses</taxon>
        <taxon>Duplodnaviria</taxon>
        <taxon>Heunggongvirae</taxon>
        <taxon>Uroviricota</taxon>
        <taxon>Caudoviricetes</taxon>
        <taxon>Herelleviridae</taxon>
        <taxon>Bastillevirinae</taxon>
        <taxon>Agatevirus</taxon>
        <taxon>Agatevirus bobb</taxon>
    </lineage>
</organism>
<dbReference type="GeneID" id="20283378"/>
<protein>
    <submittedName>
        <fullName evidence="1">Uncharacterized protein</fullName>
    </submittedName>
</protein>
<keyword evidence="2" id="KW-1185">Reference proteome</keyword>
<evidence type="ECO:0000313" key="1">
    <source>
        <dbReference type="EMBL" id="AII27992.1"/>
    </source>
</evidence>